<feature type="binding site" evidence="8">
    <location>
        <begin position="19"/>
        <end position="21"/>
    </location>
    <ligand>
        <name>shikimate</name>
        <dbReference type="ChEBI" id="CHEBI:36208"/>
    </ligand>
</feature>
<comment type="caution">
    <text evidence="8">Lacks conserved residue(s) required for the propagation of feature annotation.</text>
</comment>
<evidence type="ECO:0000256" key="2">
    <source>
        <dbReference type="ARBA" id="ARBA00012962"/>
    </source>
</evidence>
<dbReference type="HAMAP" id="MF_00222">
    <property type="entry name" value="Shikimate_DH_AroE"/>
    <property type="match status" value="1"/>
</dbReference>
<dbReference type="EMBL" id="MFJL01000015">
    <property type="protein sequence ID" value="OGG16096.1"/>
    <property type="molecule type" value="Genomic_DNA"/>
</dbReference>
<dbReference type="GO" id="GO:0004764">
    <property type="term" value="F:shikimate 3-dehydrogenase (NADP+) activity"/>
    <property type="evidence" value="ECO:0007669"/>
    <property type="project" value="UniProtKB-UniRule"/>
</dbReference>
<dbReference type="Proteomes" id="UP000176923">
    <property type="component" value="Unassembled WGS sequence"/>
</dbReference>
<evidence type="ECO:0000256" key="7">
    <source>
        <dbReference type="ARBA" id="ARBA00049442"/>
    </source>
</evidence>
<comment type="function">
    <text evidence="8">Involved in the biosynthesis of the chorismate, which leads to the biosynthesis of aromatic amino acids. Catalyzes the reversible NADPH linked reduction of 3-dehydroshikimate (DHSA) to yield shikimate (SA).</text>
</comment>
<evidence type="ECO:0000256" key="1">
    <source>
        <dbReference type="ARBA" id="ARBA00004871"/>
    </source>
</evidence>
<evidence type="ECO:0000256" key="3">
    <source>
        <dbReference type="ARBA" id="ARBA00022605"/>
    </source>
</evidence>
<comment type="pathway">
    <text evidence="1 8">Metabolic intermediate biosynthesis; chorismate biosynthesis; chorismate from D-erythrose 4-phosphate and phosphoenolpyruvate: step 4/7.</text>
</comment>
<feature type="binding site" evidence="8">
    <location>
        <position position="64"/>
    </location>
    <ligand>
        <name>shikimate</name>
        <dbReference type="ChEBI" id="CHEBI:36208"/>
    </ligand>
</feature>
<dbReference type="STRING" id="1798382.A3D77_01870"/>
<dbReference type="InterPro" id="IPR036291">
    <property type="entry name" value="NAD(P)-bd_dom_sf"/>
</dbReference>
<comment type="catalytic activity">
    <reaction evidence="7 8">
        <text>shikimate + NADP(+) = 3-dehydroshikimate + NADPH + H(+)</text>
        <dbReference type="Rhea" id="RHEA:17737"/>
        <dbReference type="ChEBI" id="CHEBI:15378"/>
        <dbReference type="ChEBI" id="CHEBI:16630"/>
        <dbReference type="ChEBI" id="CHEBI:36208"/>
        <dbReference type="ChEBI" id="CHEBI:57783"/>
        <dbReference type="ChEBI" id="CHEBI:58349"/>
        <dbReference type="EC" id="1.1.1.25"/>
    </reaction>
</comment>
<feature type="active site" description="Proton acceptor" evidence="8">
    <location>
        <position position="68"/>
    </location>
</feature>
<feature type="binding site" evidence="8">
    <location>
        <position position="217"/>
    </location>
    <ligand>
        <name>shikimate</name>
        <dbReference type="ChEBI" id="CHEBI:36208"/>
    </ligand>
</feature>
<dbReference type="GO" id="GO:0019632">
    <property type="term" value="P:shikimate metabolic process"/>
    <property type="evidence" value="ECO:0007669"/>
    <property type="project" value="InterPro"/>
</dbReference>
<keyword evidence="4 8" id="KW-0521">NADP</keyword>
<dbReference type="SUPFAM" id="SSF51735">
    <property type="entry name" value="NAD(P)-binding Rossmann-fold domains"/>
    <property type="match status" value="1"/>
</dbReference>
<feature type="domain" description="Shikimate dehydrogenase substrate binding N-terminal" evidence="10">
    <location>
        <begin position="11"/>
        <end position="90"/>
    </location>
</feature>
<feature type="binding site" evidence="8">
    <location>
        <position position="104"/>
    </location>
    <ligand>
        <name>shikimate</name>
        <dbReference type="ChEBI" id="CHEBI:36208"/>
    </ligand>
</feature>
<dbReference type="InterPro" id="IPR013708">
    <property type="entry name" value="Shikimate_DH-bd_N"/>
</dbReference>
<feature type="binding site" evidence="8">
    <location>
        <position position="215"/>
    </location>
    <ligand>
        <name>NADP(+)</name>
        <dbReference type="ChEBI" id="CHEBI:58349"/>
    </ligand>
</feature>
<dbReference type="InterPro" id="IPR006151">
    <property type="entry name" value="Shikm_DH/Glu-tRNA_Rdtase"/>
</dbReference>
<evidence type="ECO:0000256" key="4">
    <source>
        <dbReference type="ARBA" id="ARBA00022857"/>
    </source>
</evidence>
<protein>
    <recommendedName>
        <fullName evidence="2 8">Shikimate dehydrogenase (NADP(+))</fullName>
        <shortName evidence="8">SDH</shortName>
        <ecNumber evidence="2 8">1.1.1.25</ecNumber>
    </recommendedName>
</protein>
<accession>A0A1F5ZUD5</accession>
<dbReference type="SUPFAM" id="SSF53223">
    <property type="entry name" value="Aminoacid dehydrogenase-like, N-terminal domain"/>
    <property type="match status" value="1"/>
</dbReference>
<dbReference type="InterPro" id="IPR011342">
    <property type="entry name" value="Shikimate_DH"/>
</dbReference>
<dbReference type="Pfam" id="PF08501">
    <property type="entry name" value="Shikimate_dh_N"/>
    <property type="match status" value="1"/>
</dbReference>
<dbReference type="CDD" id="cd01065">
    <property type="entry name" value="NAD_bind_Shikimate_DH"/>
    <property type="match status" value="1"/>
</dbReference>
<evidence type="ECO:0000259" key="9">
    <source>
        <dbReference type="Pfam" id="PF01488"/>
    </source>
</evidence>
<dbReference type="InterPro" id="IPR022893">
    <property type="entry name" value="Shikimate_DH_fam"/>
</dbReference>
<feature type="binding site" evidence="8">
    <location>
        <begin position="127"/>
        <end position="131"/>
    </location>
    <ligand>
        <name>NADP(+)</name>
        <dbReference type="ChEBI" id="CHEBI:58349"/>
    </ligand>
</feature>
<gene>
    <name evidence="8" type="primary">aroE</name>
    <name evidence="11" type="ORF">A3D77_01870</name>
</gene>
<dbReference type="UniPathway" id="UPA00053">
    <property type="reaction ID" value="UER00087"/>
</dbReference>
<keyword evidence="3 8" id="KW-0028">Amino-acid biosynthesis</keyword>
<comment type="similarity">
    <text evidence="8">Belongs to the shikimate dehydrogenase family.</text>
</comment>
<dbReference type="NCBIfam" id="TIGR00507">
    <property type="entry name" value="aroE"/>
    <property type="match status" value="1"/>
</dbReference>
<reference evidence="11 12" key="1">
    <citation type="journal article" date="2016" name="Nat. Commun.">
        <title>Thousands of microbial genomes shed light on interconnected biogeochemical processes in an aquifer system.</title>
        <authorList>
            <person name="Anantharaman K."/>
            <person name="Brown C.T."/>
            <person name="Hug L.A."/>
            <person name="Sharon I."/>
            <person name="Castelle C.J."/>
            <person name="Probst A.J."/>
            <person name="Thomas B.C."/>
            <person name="Singh A."/>
            <person name="Wilkins M.J."/>
            <person name="Karaoz U."/>
            <person name="Brodie E.L."/>
            <person name="Williams K.H."/>
            <person name="Hubbard S.S."/>
            <person name="Banfield J.F."/>
        </authorList>
    </citation>
    <scope>NUCLEOTIDE SEQUENCE [LARGE SCALE GENOMIC DNA]</scope>
</reference>
<feature type="domain" description="Quinate/shikimate 5-dehydrogenase/glutamyl-tRNA reductase" evidence="9">
    <location>
        <begin position="111"/>
        <end position="221"/>
    </location>
</feature>
<evidence type="ECO:0000313" key="11">
    <source>
        <dbReference type="EMBL" id="OGG16096.1"/>
    </source>
</evidence>
<comment type="subunit">
    <text evidence="8">Homodimer.</text>
</comment>
<comment type="caution">
    <text evidence="11">The sequence shown here is derived from an EMBL/GenBank/DDBJ whole genome shotgun (WGS) entry which is preliminary data.</text>
</comment>
<organism evidence="11 12">
    <name type="scientific">Candidatus Gottesmanbacteria bacterium RIFCSPHIGHO2_02_FULL_39_11</name>
    <dbReference type="NCBI Taxonomy" id="1798382"/>
    <lineage>
        <taxon>Bacteria</taxon>
        <taxon>Candidatus Gottesmaniibacteriota</taxon>
    </lineage>
</organism>
<dbReference type="GO" id="GO:0009423">
    <property type="term" value="P:chorismate biosynthetic process"/>
    <property type="evidence" value="ECO:0007669"/>
    <property type="project" value="UniProtKB-UniRule"/>
</dbReference>
<evidence type="ECO:0000256" key="5">
    <source>
        <dbReference type="ARBA" id="ARBA00023002"/>
    </source>
</evidence>
<dbReference type="Gene3D" id="3.40.50.10860">
    <property type="entry name" value="Leucine Dehydrogenase, chain A, domain 1"/>
    <property type="match status" value="1"/>
</dbReference>
<feature type="binding site" evidence="8">
    <location>
        <position position="238"/>
    </location>
    <ligand>
        <name>NADP(+)</name>
        <dbReference type="ChEBI" id="CHEBI:58349"/>
    </ligand>
</feature>
<keyword evidence="5 8" id="KW-0560">Oxidoreductase</keyword>
<dbReference type="Gene3D" id="3.40.50.720">
    <property type="entry name" value="NAD(P)-binding Rossmann-like Domain"/>
    <property type="match status" value="1"/>
</dbReference>
<dbReference type="PANTHER" id="PTHR21089">
    <property type="entry name" value="SHIKIMATE DEHYDROGENASE"/>
    <property type="match status" value="1"/>
</dbReference>
<dbReference type="GO" id="GO:0009073">
    <property type="term" value="P:aromatic amino acid family biosynthetic process"/>
    <property type="evidence" value="ECO:0007669"/>
    <property type="project" value="UniProtKB-KW"/>
</dbReference>
<proteinExistence type="inferred from homology"/>
<dbReference type="PANTHER" id="PTHR21089:SF1">
    <property type="entry name" value="BIFUNCTIONAL 3-DEHYDROQUINATE DEHYDRATASE_SHIKIMATE DEHYDROGENASE, CHLOROPLASTIC"/>
    <property type="match status" value="1"/>
</dbReference>
<dbReference type="EC" id="1.1.1.25" evidence="2 8"/>
<name>A0A1F5ZUD5_9BACT</name>
<keyword evidence="6 8" id="KW-0057">Aromatic amino acid biosynthesis</keyword>
<evidence type="ECO:0000256" key="6">
    <source>
        <dbReference type="ARBA" id="ARBA00023141"/>
    </source>
</evidence>
<dbReference type="Pfam" id="PF01488">
    <property type="entry name" value="Shikimate_DH"/>
    <property type="match status" value="1"/>
</dbReference>
<dbReference type="GO" id="GO:0050661">
    <property type="term" value="F:NADP binding"/>
    <property type="evidence" value="ECO:0007669"/>
    <property type="project" value="InterPro"/>
</dbReference>
<sequence length="271" mass="30201">MFDKKTFLFGVVGHPISHSVSPALHNIGYKENNINARMFALDIPDIKIGMEIINRLYFKGIAVTIPHKKNIIPFLDKLDPSSGKTGAINTAIKKKDKWMGFNTDSEAAVLALSEIISLSNKRTAIIGAGGASRALCYGLKMHGGIIDVYNKTVKNAQKLVEEFRLNRAYDLKDLSGIGDYDIIINSTPLGMKGQHENETPLPKNLIKKSQIVFDIVYNPRETRFIKEAKEKGAITICGDKMILNNVLLQFELFTGQKLNKNNIKKELSKLI</sequence>
<evidence type="ECO:0000313" key="12">
    <source>
        <dbReference type="Proteomes" id="UP000176923"/>
    </source>
</evidence>
<dbReference type="AlphaFoldDB" id="A0A1F5ZUD5"/>
<dbReference type="InterPro" id="IPR046346">
    <property type="entry name" value="Aminoacid_DH-like_N_sf"/>
</dbReference>
<evidence type="ECO:0000259" key="10">
    <source>
        <dbReference type="Pfam" id="PF08501"/>
    </source>
</evidence>
<evidence type="ECO:0000256" key="8">
    <source>
        <dbReference type="HAMAP-Rule" id="MF_00222"/>
    </source>
</evidence>
<dbReference type="GO" id="GO:0008652">
    <property type="term" value="P:amino acid biosynthetic process"/>
    <property type="evidence" value="ECO:0007669"/>
    <property type="project" value="UniProtKB-KW"/>
</dbReference>
<feature type="binding site" evidence="8">
    <location>
        <position position="89"/>
    </location>
    <ligand>
        <name>shikimate</name>
        <dbReference type="ChEBI" id="CHEBI:36208"/>
    </ligand>
</feature>